<evidence type="ECO:0000313" key="3">
    <source>
        <dbReference type="EMBL" id="MFD2935439.1"/>
    </source>
</evidence>
<organism evidence="3 4">
    <name type="scientific">Spirosoma flavum</name>
    <dbReference type="NCBI Taxonomy" id="2048557"/>
    <lineage>
        <taxon>Bacteria</taxon>
        <taxon>Pseudomonadati</taxon>
        <taxon>Bacteroidota</taxon>
        <taxon>Cytophagia</taxon>
        <taxon>Cytophagales</taxon>
        <taxon>Cytophagaceae</taxon>
        <taxon>Spirosoma</taxon>
    </lineage>
</organism>
<dbReference type="Gene3D" id="3.30.110.90">
    <property type="entry name" value="Amidohydrolase"/>
    <property type="match status" value="1"/>
</dbReference>
<dbReference type="PANTHER" id="PTHR43135">
    <property type="entry name" value="ALPHA-D-RIBOSE 1-METHYLPHOSPHONATE 5-TRIPHOSPHATE DIPHOSPHATASE"/>
    <property type="match status" value="1"/>
</dbReference>
<evidence type="ECO:0000256" key="1">
    <source>
        <dbReference type="SAM" id="SignalP"/>
    </source>
</evidence>
<name>A0ABW6AIX2_9BACT</name>
<dbReference type="SUPFAM" id="SSF51338">
    <property type="entry name" value="Composite domain of metallo-dependent hydrolases"/>
    <property type="match status" value="1"/>
</dbReference>
<gene>
    <name evidence="3" type="ORF">ACFS25_16775</name>
</gene>
<comment type="caution">
    <text evidence="3">The sequence shown here is derived from an EMBL/GenBank/DDBJ whole genome shotgun (WGS) entry which is preliminary data.</text>
</comment>
<dbReference type="Gene3D" id="3.40.50.10910">
    <property type="entry name" value="Amidohydrolase"/>
    <property type="match status" value="1"/>
</dbReference>
<evidence type="ECO:0000259" key="2">
    <source>
        <dbReference type="Pfam" id="PF01979"/>
    </source>
</evidence>
<evidence type="ECO:0000313" key="4">
    <source>
        <dbReference type="Proteomes" id="UP001597512"/>
    </source>
</evidence>
<dbReference type="Gene3D" id="2.30.40.10">
    <property type="entry name" value="Urease, subunit C, domain 1"/>
    <property type="match status" value="1"/>
</dbReference>
<dbReference type="InterPro" id="IPR051781">
    <property type="entry name" value="Metallo-dep_Hydrolase"/>
</dbReference>
<sequence length="436" mass="47094">MEKFVLKTVLCAFVLIPNAVFSQFAPTYFALKDVQVIDGMSTTVLAHQTIIIRGNRIEKIGSSNQTTIPDSCVTFPLNGKFVIPGLIDTHVHLATEPSGTDSRARAEKDLLAMLLSGITSVRDMAGDARALASLSRDALVGDIQAPDIYYSALLAGPAFFTDSRTHQTSKGATPGQLPFMRAVTHTTDLPLVVAEAKGTGARAIKLYAQLDAGLAKKITTEAHRQGLLVWSHTDLTIANPLEVIESGVNSISHAGMIARWPAGTIPEAWLKPDLSERFWDDAFKTLPVDDYIKAMLRHKTILDATLVTYKNDLDDPSSSGATNYRTRANWEIGKRFTTLALSRGVPICTGTDTDENKFVQREMKTLVKACGFTPMQVLISATKHGAMALGIHEGTGTVSAGKVANLVVLGANPVESIDNIDSVELVIKNGRLFNVH</sequence>
<dbReference type="Gene3D" id="1.20.58.520">
    <property type="entry name" value="Amidohydrolase"/>
    <property type="match status" value="1"/>
</dbReference>
<feature type="domain" description="Amidohydrolase-related" evidence="2">
    <location>
        <begin position="81"/>
        <end position="432"/>
    </location>
</feature>
<dbReference type="PANTHER" id="PTHR43135:SF3">
    <property type="entry name" value="ALPHA-D-RIBOSE 1-METHYLPHOSPHONATE 5-TRIPHOSPHATE DIPHOSPHATASE"/>
    <property type="match status" value="1"/>
</dbReference>
<dbReference type="RefSeq" id="WP_381503375.1">
    <property type="nucleotide sequence ID" value="NZ_JBHUOM010000016.1"/>
</dbReference>
<feature type="signal peptide" evidence="1">
    <location>
        <begin position="1"/>
        <end position="22"/>
    </location>
</feature>
<feature type="chain" id="PRO_5045930314" evidence="1">
    <location>
        <begin position="23"/>
        <end position="436"/>
    </location>
</feature>
<accession>A0ABW6AIX2</accession>
<keyword evidence="1" id="KW-0732">Signal</keyword>
<dbReference type="InterPro" id="IPR032466">
    <property type="entry name" value="Metal_Hydrolase"/>
</dbReference>
<dbReference type="EMBL" id="JBHUOM010000016">
    <property type="protein sequence ID" value="MFD2935439.1"/>
    <property type="molecule type" value="Genomic_DNA"/>
</dbReference>
<dbReference type="Proteomes" id="UP001597512">
    <property type="component" value="Unassembled WGS sequence"/>
</dbReference>
<dbReference type="Pfam" id="PF01979">
    <property type="entry name" value="Amidohydro_1"/>
    <property type="match status" value="1"/>
</dbReference>
<dbReference type="InterPro" id="IPR006680">
    <property type="entry name" value="Amidohydro-rel"/>
</dbReference>
<reference evidence="4" key="1">
    <citation type="journal article" date="2019" name="Int. J. Syst. Evol. Microbiol.">
        <title>The Global Catalogue of Microorganisms (GCM) 10K type strain sequencing project: providing services to taxonomists for standard genome sequencing and annotation.</title>
        <authorList>
            <consortium name="The Broad Institute Genomics Platform"/>
            <consortium name="The Broad Institute Genome Sequencing Center for Infectious Disease"/>
            <person name="Wu L."/>
            <person name="Ma J."/>
        </authorList>
    </citation>
    <scope>NUCLEOTIDE SEQUENCE [LARGE SCALE GENOMIC DNA]</scope>
    <source>
        <strain evidence="4">KCTC 52490</strain>
    </source>
</reference>
<dbReference type="SUPFAM" id="SSF51556">
    <property type="entry name" value="Metallo-dependent hydrolases"/>
    <property type="match status" value="1"/>
</dbReference>
<protein>
    <submittedName>
        <fullName evidence="3">Amidohydrolase family protein</fullName>
    </submittedName>
</protein>
<dbReference type="InterPro" id="IPR011059">
    <property type="entry name" value="Metal-dep_hydrolase_composite"/>
</dbReference>
<proteinExistence type="predicted"/>
<keyword evidence="4" id="KW-1185">Reference proteome</keyword>